<dbReference type="CDD" id="cd00201">
    <property type="entry name" value="WW"/>
    <property type="match status" value="1"/>
</dbReference>
<evidence type="ECO:0000259" key="12">
    <source>
        <dbReference type="PROSITE" id="PS50102"/>
    </source>
</evidence>
<keyword evidence="14" id="KW-1185">Reference proteome</keyword>
<organism evidence="13 14">
    <name type="scientific">Salix purpurea</name>
    <name type="common">Purple osier willow</name>
    <dbReference type="NCBI Taxonomy" id="77065"/>
    <lineage>
        <taxon>Eukaryota</taxon>
        <taxon>Viridiplantae</taxon>
        <taxon>Streptophyta</taxon>
        <taxon>Embryophyta</taxon>
        <taxon>Tracheophyta</taxon>
        <taxon>Spermatophyta</taxon>
        <taxon>Magnoliopsida</taxon>
        <taxon>eudicotyledons</taxon>
        <taxon>Gunneridae</taxon>
        <taxon>Pentapetalae</taxon>
        <taxon>rosids</taxon>
        <taxon>fabids</taxon>
        <taxon>Malpighiales</taxon>
        <taxon>Salicaceae</taxon>
        <taxon>Saliceae</taxon>
        <taxon>Salix</taxon>
    </lineage>
</organism>
<feature type="region of interest" description="Disordered" evidence="10">
    <location>
        <begin position="581"/>
        <end position="611"/>
    </location>
</feature>
<feature type="compositionally biased region" description="Basic and acidic residues" evidence="10">
    <location>
        <begin position="345"/>
        <end position="354"/>
    </location>
</feature>
<keyword evidence="5 9" id="KW-0694">RNA-binding</keyword>
<evidence type="ECO:0000256" key="8">
    <source>
        <dbReference type="ARBA" id="ARBA00071861"/>
    </source>
</evidence>
<keyword evidence="3" id="KW-0677">Repeat</keyword>
<dbReference type="Proteomes" id="UP001151532">
    <property type="component" value="Chromosome 10"/>
</dbReference>
<keyword evidence="2" id="KW-0217">Developmental protein</keyword>
<feature type="compositionally biased region" description="Low complexity" evidence="10">
    <location>
        <begin position="432"/>
        <end position="469"/>
    </location>
</feature>
<dbReference type="FunFam" id="3.30.70.330:FF:000332">
    <property type="entry name" value="flowering time control protein FCA isoform X2"/>
    <property type="match status" value="1"/>
</dbReference>
<dbReference type="InterPro" id="IPR000504">
    <property type="entry name" value="RRM_dom"/>
</dbReference>
<feature type="domain" description="WW" evidence="11">
    <location>
        <begin position="637"/>
        <end position="670"/>
    </location>
</feature>
<reference evidence="13" key="2">
    <citation type="journal article" date="2023" name="Int. J. Mol. Sci.">
        <title>De Novo Assembly and Annotation of 11 Diverse Shrub Willow (Salix) Genomes Reveals Novel Gene Organization in Sex-Linked Regions.</title>
        <authorList>
            <person name="Hyden B."/>
            <person name="Feng K."/>
            <person name="Yates T.B."/>
            <person name="Jawdy S."/>
            <person name="Cereghino C."/>
            <person name="Smart L.B."/>
            <person name="Muchero W."/>
        </authorList>
    </citation>
    <scope>NUCLEOTIDE SEQUENCE</scope>
    <source>
        <tissue evidence="13">Shoot tip</tissue>
    </source>
</reference>
<feature type="compositionally biased region" description="Low complexity" evidence="10">
    <location>
        <begin position="709"/>
        <end position="723"/>
    </location>
</feature>
<sequence length="794" mass="86844">MNRHRGGDRYSDSDNDNDNASSYNNTIDNQDSSYPTRRPSRFSDAPSRFSDAPSRFVDSPVNRYSDNGNNNNYSNYNRRSPNNYHGGGGGRRPFDSPPGGGAGGDGGFRPMGGGVGSGDGGFRPMGGAGGGFVPNYQVPPSLSLPPQNISGRKRGFHGSSPDRFDGSGGHSGFAFAKLFVGSVPRTATEMDIRPLFEEHGNVIEVALIKDKRTGQQQGCCFIKYATSEEADRAIRALHNQRTLPGGVGPIQVRYADGERERLGAVEYKLFVGSLNKQATEKEVEEIFTPYGRVEDVYLMRDEMKQSRGCGFVKYSHRDMALAAINGLNGIYTMRGCEQPLTVRFADPKRPRGDSRGGPGVGPRFQASGLRPPPNLGDPMGDHIPPNAWLPMSPQNMGPSSNAGVHGFGNQLPSRSGDLAMPLNQTINQSLQHLPPSSQQISPLQKPLHSPQQLPPSLQLQAQAASSYPQTQTSHVNQLQSSLATGQTPFSQALPSQHMIGLGRQLPASQTEIQQGISSTAALQVPLNINAQSHSMPAAINQQQLPAPQSPSQLAQMLSQQTQTLQASFQSSQQAFSQLQQQLQMMQPSNQSTLQQNPQAPKQQWPSQAVASTHATLPVDLPPSTSAPTAGVMSQTVAPLKCNWTEHTSPEGFKYYYNSVTHESRWEKPEELKLFEQQHQKPAVQLPQPWANPQVLPAQQVPQTQQVHLQTQFHQQQQQQQQQPSFSSSELSYTQLPASSVNDPARFQGRPVAQDWMWRNKPAGSDNFLFLYNSGMVFFSPKVFSRQIGLSARET</sequence>
<dbReference type="SMART" id="SM00456">
    <property type="entry name" value="WW"/>
    <property type="match status" value="1"/>
</dbReference>
<proteinExistence type="predicted"/>
<dbReference type="SMART" id="SM00360">
    <property type="entry name" value="RRM"/>
    <property type="match status" value="2"/>
</dbReference>
<evidence type="ECO:0000256" key="10">
    <source>
        <dbReference type="SAM" id="MobiDB-lite"/>
    </source>
</evidence>
<keyword evidence="6" id="KW-0287">Flowering</keyword>
<evidence type="ECO:0000256" key="6">
    <source>
        <dbReference type="ARBA" id="ARBA00023089"/>
    </source>
</evidence>
<dbReference type="SUPFAM" id="SSF51045">
    <property type="entry name" value="WW domain"/>
    <property type="match status" value="1"/>
</dbReference>
<feature type="region of interest" description="Disordered" evidence="10">
    <location>
        <begin position="1"/>
        <end position="111"/>
    </location>
</feature>
<gene>
    <name evidence="13" type="ORF">OIU79_006406</name>
</gene>
<evidence type="ECO:0000313" key="13">
    <source>
        <dbReference type="EMBL" id="KAJ6718513.1"/>
    </source>
</evidence>
<dbReference type="Gene3D" id="2.20.70.10">
    <property type="match status" value="1"/>
</dbReference>
<evidence type="ECO:0000256" key="1">
    <source>
        <dbReference type="ARBA" id="ARBA00004123"/>
    </source>
</evidence>
<feature type="region of interest" description="Disordered" evidence="10">
    <location>
        <begin position="709"/>
        <end position="745"/>
    </location>
</feature>
<dbReference type="InterPro" id="IPR001202">
    <property type="entry name" value="WW_dom"/>
</dbReference>
<evidence type="ECO:0000256" key="7">
    <source>
        <dbReference type="ARBA" id="ARBA00023242"/>
    </source>
</evidence>
<dbReference type="InterPro" id="IPR035979">
    <property type="entry name" value="RBD_domain_sf"/>
</dbReference>
<dbReference type="GO" id="GO:0030154">
    <property type="term" value="P:cell differentiation"/>
    <property type="evidence" value="ECO:0007669"/>
    <property type="project" value="UniProtKB-KW"/>
</dbReference>
<keyword evidence="7" id="KW-0539">Nucleus</keyword>
<dbReference type="GO" id="GO:0003723">
    <property type="term" value="F:RNA binding"/>
    <property type="evidence" value="ECO:0007669"/>
    <property type="project" value="UniProtKB-UniRule"/>
</dbReference>
<dbReference type="GO" id="GO:0009908">
    <property type="term" value="P:flower development"/>
    <property type="evidence" value="ECO:0007669"/>
    <property type="project" value="UniProtKB-KW"/>
</dbReference>
<evidence type="ECO:0000256" key="3">
    <source>
        <dbReference type="ARBA" id="ARBA00022737"/>
    </source>
</evidence>
<feature type="compositionally biased region" description="Gly residues" evidence="10">
    <location>
        <begin position="98"/>
        <end position="111"/>
    </location>
</feature>
<dbReference type="GO" id="GO:0005634">
    <property type="term" value="C:nucleus"/>
    <property type="evidence" value="ECO:0007669"/>
    <property type="project" value="UniProtKB-SubCell"/>
</dbReference>
<dbReference type="PROSITE" id="PS01159">
    <property type="entry name" value="WW_DOMAIN_1"/>
    <property type="match status" value="1"/>
</dbReference>
<feature type="compositionally biased region" description="Polar residues" evidence="10">
    <location>
        <begin position="724"/>
        <end position="741"/>
    </location>
</feature>
<dbReference type="Gene3D" id="3.30.70.330">
    <property type="match status" value="2"/>
</dbReference>
<dbReference type="Pfam" id="PF00076">
    <property type="entry name" value="RRM_1"/>
    <property type="match status" value="2"/>
</dbReference>
<feature type="region of interest" description="Disordered" evidence="10">
    <location>
        <begin position="344"/>
        <end position="380"/>
    </location>
</feature>
<feature type="compositionally biased region" description="Polar residues" evidence="10">
    <location>
        <begin position="587"/>
        <end position="611"/>
    </location>
</feature>
<accession>A0A9Q0Z294</accession>
<evidence type="ECO:0000313" key="14">
    <source>
        <dbReference type="Proteomes" id="UP001151532"/>
    </source>
</evidence>
<comment type="subcellular location">
    <subcellularLocation>
        <location evidence="1">Nucleus</location>
    </subcellularLocation>
</comment>
<feature type="compositionally biased region" description="Polar residues" evidence="10">
    <location>
        <begin position="470"/>
        <end position="480"/>
    </location>
</feature>
<dbReference type="InterPro" id="IPR036020">
    <property type="entry name" value="WW_dom_sf"/>
</dbReference>
<reference evidence="13" key="1">
    <citation type="submission" date="2022-11" db="EMBL/GenBank/DDBJ databases">
        <authorList>
            <person name="Hyden B.L."/>
            <person name="Feng K."/>
            <person name="Yates T."/>
            <person name="Jawdy S."/>
            <person name="Smart L.B."/>
            <person name="Muchero W."/>
        </authorList>
    </citation>
    <scope>NUCLEOTIDE SEQUENCE</scope>
    <source>
        <tissue evidence="13">Shoot tip</tissue>
    </source>
</reference>
<feature type="compositionally biased region" description="Polar residues" evidence="10">
    <location>
        <begin position="26"/>
        <end position="35"/>
    </location>
</feature>
<name>A0A9Q0Z294_SALPP</name>
<keyword evidence="4" id="KW-0221">Differentiation</keyword>
<dbReference type="Pfam" id="PF00397">
    <property type="entry name" value="WW"/>
    <property type="match status" value="1"/>
</dbReference>
<dbReference type="InterPro" id="IPR012677">
    <property type="entry name" value="Nucleotide-bd_a/b_plait_sf"/>
</dbReference>
<feature type="compositionally biased region" description="Basic and acidic residues" evidence="10">
    <location>
        <begin position="1"/>
        <end position="12"/>
    </location>
</feature>
<dbReference type="SUPFAM" id="SSF54928">
    <property type="entry name" value="RNA-binding domain, RBD"/>
    <property type="match status" value="2"/>
</dbReference>
<evidence type="ECO:0000256" key="9">
    <source>
        <dbReference type="PROSITE-ProRule" id="PRU00176"/>
    </source>
</evidence>
<comment type="caution">
    <text evidence="13">The sequence shown here is derived from an EMBL/GenBank/DDBJ whole genome shotgun (WGS) entry which is preliminary data.</text>
</comment>
<evidence type="ECO:0000259" key="11">
    <source>
        <dbReference type="PROSITE" id="PS50020"/>
    </source>
</evidence>
<feature type="region of interest" description="Disordered" evidence="10">
    <location>
        <begin position="432"/>
        <end position="480"/>
    </location>
</feature>
<dbReference type="PROSITE" id="PS50102">
    <property type="entry name" value="RRM"/>
    <property type="match status" value="2"/>
</dbReference>
<feature type="domain" description="RRM" evidence="12">
    <location>
        <begin position="176"/>
        <end position="257"/>
    </location>
</feature>
<protein>
    <recommendedName>
        <fullName evidence="8">Flowering time control protein FCA</fullName>
    </recommendedName>
</protein>
<evidence type="ECO:0000256" key="4">
    <source>
        <dbReference type="ARBA" id="ARBA00022782"/>
    </source>
</evidence>
<feature type="domain" description="RRM" evidence="12">
    <location>
        <begin position="267"/>
        <end position="347"/>
    </location>
</feature>
<dbReference type="OrthoDB" id="410044at2759"/>
<evidence type="ECO:0000256" key="5">
    <source>
        <dbReference type="ARBA" id="ARBA00022884"/>
    </source>
</evidence>
<evidence type="ECO:0000256" key="2">
    <source>
        <dbReference type="ARBA" id="ARBA00022473"/>
    </source>
</evidence>
<feature type="compositionally biased region" description="Low complexity" evidence="10">
    <location>
        <begin position="62"/>
        <end position="84"/>
    </location>
</feature>
<dbReference type="AlphaFoldDB" id="A0A9Q0Z294"/>
<dbReference type="PANTHER" id="PTHR24012">
    <property type="entry name" value="RNA BINDING PROTEIN"/>
    <property type="match status" value="1"/>
</dbReference>
<dbReference type="FunFam" id="3.30.70.330:FF:000374">
    <property type="entry name" value="Flowering time control protein FCA"/>
    <property type="match status" value="1"/>
</dbReference>
<dbReference type="PROSITE" id="PS50020">
    <property type="entry name" value="WW_DOMAIN_2"/>
    <property type="match status" value="1"/>
</dbReference>
<dbReference type="EMBL" id="JAPFFK010000014">
    <property type="protein sequence ID" value="KAJ6718513.1"/>
    <property type="molecule type" value="Genomic_DNA"/>
</dbReference>